<protein>
    <recommendedName>
        <fullName evidence="2">3-hydroxyisobutyryl-CoA hydrolase</fullName>
        <ecNumber evidence="2">3.1.2.4</ecNumber>
    </recommendedName>
</protein>
<comment type="caution">
    <text evidence="5">The sequence shown here is derived from an EMBL/GenBank/DDBJ whole genome shotgun (WGS) entry which is preliminary data.</text>
</comment>
<dbReference type="NCBIfam" id="NF004127">
    <property type="entry name" value="PRK05617.1"/>
    <property type="match status" value="1"/>
</dbReference>
<dbReference type="EMBL" id="JASBAO010000001">
    <property type="protein sequence ID" value="MDI2091024.1"/>
    <property type="molecule type" value="Genomic_DNA"/>
</dbReference>
<accession>A0ABT6Q1N6</accession>
<dbReference type="EC" id="3.1.2.4" evidence="2"/>
<dbReference type="InterPro" id="IPR032259">
    <property type="entry name" value="HIBYL-CoA-H"/>
</dbReference>
<evidence type="ECO:0000313" key="5">
    <source>
        <dbReference type="EMBL" id="MDI2091024.1"/>
    </source>
</evidence>
<dbReference type="Proteomes" id="UP001431634">
    <property type="component" value="Unassembled WGS sequence"/>
</dbReference>
<dbReference type="CDD" id="cd06558">
    <property type="entry name" value="crotonase-like"/>
    <property type="match status" value="1"/>
</dbReference>
<evidence type="ECO:0000256" key="2">
    <source>
        <dbReference type="ARBA" id="ARBA00011915"/>
    </source>
</evidence>
<evidence type="ECO:0000256" key="1">
    <source>
        <dbReference type="ARBA" id="ARBA00001709"/>
    </source>
</evidence>
<dbReference type="PANTHER" id="PTHR43176:SF3">
    <property type="entry name" value="3-HYDROXYISOBUTYRYL-COA HYDROLASE, MITOCHONDRIAL"/>
    <property type="match status" value="1"/>
</dbReference>
<dbReference type="InterPro" id="IPR045004">
    <property type="entry name" value="ECH_dom"/>
</dbReference>
<dbReference type="Pfam" id="PF16113">
    <property type="entry name" value="ECH_2"/>
    <property type="match status" value="1"/>
</dbReference>
<dbReference type="RefSeq" id="WP_281448135.1">
    <property type="nucleotide sequence ID" value="NZ_JASBAO010000001.1"/>
</dbReference>
<dbReference type="SUPFAM" id="SSF52096">
    <property type="entry name" value="ClpP/crotonase"/>
    <property type="match status" value="1"/>
</dbReference>
<evidence type="ECO:0000256" key="3">
    <source>
        <dbReference type="ARBA" id="ARBA00022801"/>
    </source>
</evidence>
<name>A0ABT6Q1N6_9PROT</name>
<evidence type="ECO:0000259" key="4">
    <source>
        <dbReference type="Pfam" id="PF16113"/>
    </source>
</evidence>
<dbReference type="GO" id="GO:0016787">
    <property type="term" value="F:hydrolase activity"/>
    <property type="evidence" value="ECO:0007669"/>
    <property type="project" value="UniProtKB-KW"/>
</dbReference>
<feature type="domain" description="Enoyl-CoA hydratase/isomerase" evidence="4">
    <location>
        <begin position="14"/>
        <end position="318"/>
    </location>
</feature>
<comment type="catalytic activity">
    <reaction evidence="1">
        <text>3-hydroxy-2-methylpropanoyl-CoA + H2O = 3-hydroxy-2-methylpropanoate + CoA + H(+)</text>
        <dbReference type="Rhea" id="RHEA:20888"/>
        <dbReference type="ChEBI" id="CHEBI:11805"/>
        <dbReference type="ChEBI" id="CHEBI:15377"/>
        <dbReference type="ChEBI" id="CHEBI:15378"/>
        <dbReference type="ChEBI" id="CHEBI:57287"/>
        <dbReference type="ChEBI" id="CHEBI:57340"/>
        <dbReference type="EC" id="3.1.2.4"/>
    </reaction>
</comment>
<reference evidence="5" key="1">
    <citation type="submission" date="2023-05" db="EMBL/GenBank/DDBJ databases">
        <title>Whole genome sequence of Commensalibacter sp.</title>
        <authorList>
            <person name="Charoenyingcharoen P."/>
            <person name="Yukphan P."/>
        </authorList>
    </citation>
    <scope>NUCLEOTIDE SEQUENCE</scope>
    <source>
        <strain evidence="5">TBRC 16381</strain>
    </source>
</reference>
<proteinExistence type="predicted"/>
<keyword evidence="6" id="KW-1185">Reference proteome</keyword>
<dbReference type="Gene3D" id="3.90.226.10">
    <property type="entry name" value="2-enoyl-CoA Hydratase, Chain A, domain 1"/>
    <property type="match status" value="1"/>
</dbReference>
<sequence length="333" mass="37534">MKRWIIAQEKGQLGILTLNRPQALNAIDGVLQREIIDQLECWKIAEHIKVIIINSSQPKAFCAGGDIRQITTFLKQGDYEQAIGIFKHNYELVNYVAHYPKSVVSVMDGITMGGGIGLGAFVPYRIVTERSVLAMPEVMIGLTPDAGSNLLFGKAPGYTGLRAMLTGLRFQAEDAIRLGFADYIVPSIEIEALISQLETANPEELLQPYKRDLQFDPQFLQEVKQVYDSPDIETIITNLETCNFNWAKTDMQAMQAACPFSLWITYKAWHRKLRDLGEVLQQDLNLISHLIARPDFIEGVRASVIDKDRNPKWDRGKVSSDLVDMCFTTAHQF</sequence>
<keyword evidence="3 5" id="KW-0378">Hydrolase</keyword>
<gene>
    <name evidence="5" type="ORF">QJV27_06540</name>
</gene>
<dbReference type="PANTHER" id="PTHR43176">
    <property type="entry name" value="3-HYDROXYISOBUTYRYL-COA HYDROLASE-RELATED"/>
    <property type="match status" value="1"/>
</dbReference>
<evidence type="ECO:0000313" key="6">
    <source>
        <dbReference type="Proteomes" id="UP001431634"/>
    </source>
</evidence>
<dbReference type="InterPro" id="IPR029045">
    <property type="entry name" value="ClpP/crotonase-like_dom_sf"/>
</dbReference>
<organism evidence="5 6">
    <name type="scientific">Commensalibacter oyaizuii</name>
    <dbReference type="NCBI Taxonomy" id="3043873"/>
    <lineage>
        <taxon>Bacteria</taxon>
        <taxon>Pseudomonadati</taxon>
        <taxon>Pseudomonadota</taxon>
        <taxon>Alphaproteobacteria</taxon>
        <taxon>Acetobacterales</taxon>
        <taxon>Acetobacteraceae</taxon>
    </lineage>
</organism>